<dbReference type="InterPro" id="IPR012337">
    <property type="entry name" value="RNaseH-like_sf"/>
</dbReference>
<proteinExistence type="predicted"/>
<protein>
    <submittedName>
        <fullName evidence="1">11298_t:CDS:1</fullName>
    </submittedName>
</protein>
<evidence type="ECO:0000313" key="2">
    <source>
        <dbReference type="Proteomes" id="UP000789396"/>
    </source>
</evidence>
<comment type="caution">
    <text evidence="1">The sequence shown here is derived from an EMBL/GenBank/DDBJ whole genome shotgun (WGS) entry which is preliminary data.</text>
</comment>
<sequence length="188" mass="22163">EMWDQYTMRIDEKKKECYKCKACSKEAAKNATRLQEHLDICPLRSSIINEASNDFLKPFIDFIYRLESDKPYLSSAYKTLQELKNTIINNSQVPEELQNETLQAARSRWTNILYNSAVIVAYTLDPRYRGEDLDFGMWRDIINKEVIRIAGIDNENQVLNELAEYLEKSEGFAKNYLWNNFTLKPLNW</sequence>
<dbReference type="Proteomes" id="UP000789396">
    <property type="component" value="Unassembled WGS sequence"/>
</dbReference>
<evidence type="ECO:0000313" key="1">
    <source>
        <dbReference type="EMBL" id="CAG8714129.1"/>
    </source>
</evidence>
<gene>
    <name evidence="1" type="ORF">RFULGI_LOCUS11039</name>
</gene>
<reference evidence="1" key="1">
    <citation type="submission" date="2021-06" db="EMBL/GenBank/DDBJ databases">
        <authorList>
            <person name="Kallberg Y."/>
            <person name="Tangrot J."/>
            <person name="Rosling A."/>
        </authorList>
    </citation>
    <scope>NUCLEOTIDE SEQUENCE</scope>
    <source>
        <strain evidence="1">IN212</strain>
    </source>
</reference>
<keyword evidence="2" id="KW-1185">Reference proteome</keyword>
<dbReference type="OrthoDB" id="2423732at2759"/>
<accession>A0A9N9HZU0</accession>
<dbReference type="EMBL" id="CAJVPZ010023050">
    <property type="protein sequence ID" value="CAG8714129.1"/>
    <property type="molecule type" value="Genomic_DNA"/>
</dbReference>
<feature type="non-terminal residue" evidence="1">
    <location>
        <position position="188"/>
    </location>
</feature>
<organism evidence="1 2">
    <name type="scientific">Racocetra fulgida</name>
    <dbReference type="NCBI Taxonomy" id="60492"/>
    <lineage>
        <taxon>Eukaryota</taxon>
        <taxon>Fungi</taxon>
        <taxon>Fungi incertae sedis</taxon>
        <taxon>Mucoromycota</taxon>
        <taxon>Glomeromycotina</taxon>
        <taxon>Glomeromycetes</taxon>
        <taxon>Diversisporales</taxon>
        <taxon>Gigasporaceae</taxon>
        <taxon>Racocetra</taxon>
    </lineage>
</organism>
<dbReference type="SUPFAM" id="SSF53098">
    <property type="entry name" value="Ribonuclease H-like"/>
    <property type="match status" value="1"/>
</dbReference>
<dbReference type="AlphaFoldDB" id="A0A9N9HZU0"/>
<name>A0A9N9HZU0_9GLOM</name>